<reference evidence="1" key="1">
    <citation type="submission" date="2020-03" db="EMBL/GenBank/DDBJ databases">
        <title>The deep terrestrial virosphere.</title>
        <authorList>
            <person name="Holmfeldt K."/>
            <person name="Nilsson E."/>
            <person name="Simone D."/>
            <person name="Lopez-Fernandez M."/>
            <person name="Wu X."/>
            <person name="de Brujin I."/>
            <person name="Lundin D."/>
            <person name="Andersson A."/>
            <person name="Bertilsson S."/>
            <person name="Dopson M."/>
        </authorList>
    </citation>
    <scope>NUCLEOTIDE SEQUENCE</scope>
    <source>
        <strain evidence="3">MM415A00215</strain>
        <strain evidence="2">MM415B00223</strain>
        <strain evidence="1">TM448A00522</strain>
        <strain evidence="4">TM448B01741</strain>
    </source>
</reference>
<evidence type="ECO:0000313" key="2">
    <source>
        <dbReference type="EMBL" id="QJA67451.1"/>
    </source>
</evidence>
<gene>
    <name evidence="3" type="ORF">MM415A00215_0060</name>
    <name evidence="2" type="ORF">MM415B00223_0038</name>
    <name evidence="1" type="ORF">TM448A00522_0031</name>
    <name evidence="4" type="ORF">TM448B01741_0010</name>
</gene>
<protein>
    <submittedName>
        <fullName evidence="1">Uncharacterized protein</fullName>
    </submittedName>
</protein>
<evidence type="ECO:0000313" key="1">
    <source>
        <dbReference type="EMBL" id="QJA46761.1"/>
    </source>
</evidence>
<sequence>MLENKSTVNDLADYYRCPRCGSTFVKPGNYCTCFSCGFSDEANKFLKSTRV</sequence>
<proteinExistence type="predicted"/>
<accession>A0A6H1ZH56</accession>
<dbReference type="AlphaFoldDB" id="A0A6H1ZH56"/>
<evidence type="ECO:0000313" key="4">
    <source>
        <dbReference type="EMBL" id="QJH99958.1"/>
    </source>
</evidence>
<dbReference type="EMBL" id="MT144819">
    <property type="protein sequence ID" value="QJH99958.1"/>
    <property type="molecule type" value="Genomic_DNA"/>
</dbReference>
<dbReference type="EMBL" id="MT144020">
    <property type="protein sequence ID" value="QJA46761.1"/>
    <property type="molecule type" value="Genomic_DNA"/>
</dbReference>
<dbReference type="EMBL" id="MT141571">
    <property type="protein sequence ID" value="QJA67451.1"/>
    <property type="molecule type" value="Genomic_DNA"/>
</dbReference>
<organism evidence="1">
    <name type="scientific">viral metagenome</name>
    <dbReference type="NCBI Taxonomy" id="1070528"/>
    <lineage>
        <taxon>unclassified sequences</taxon>
        <taxon>metagenomes</taxon>
        <taxon>organismal metagenomes</taxon>
    </lineage>
</organism>
<evidence type="ECO:0000313" key="3">
    <source>
        <dbReference type="EMBL" id="QJA84266.1"/>
    </source>
</evidence>
<dbReference type="EMBL" id="MT142526">
    <property type="protein sequence ID" value="QJA84266.1"/>
    <property type="molecule type" value="Genomic_DNA"/>
</dbReference>
<name>A0A6H1ZH56_9ZZZZ</name>